<gene>
    <name evidence="3" type="ORF">CEUSTIGMA_g1984.t1</name>
</gene>
<dbReference type="OrthoDB" id="167806at2759"/>
<proteinExistence type="predicted"/>
<dbReference type="Proteomes" id="UP000232323">
    <property type="component" value="Unassembled WGS sequence"/>
</dbReference>
<sequence length="1434" mass="154982">MLLVSNLLLSDETPCKDRFQPSAPFTNAAQKVGITEPEQELLHDHIHNSEAFRDMSESGTDTDEEGMLIKQAAAHLQQHSSHDHFCTSQFPHEDHPSVTSPTGNIKEPLIFNEKDAQPSISWTALDSVNSNHSIHIKHSDMDEVLQSETRSEFSAVQQQQQHIGMSPQPSPSPHTTSSTSSEVQLFTAAQKSGEEEFLLGQSNESKLAKRVKDTDLVQLSDAILTSRDECLIPVSTTSGQLSDTALLLASSRPRRKLPARPPGTITLKTLVHGGVLQPGNKVLCVLYKGGATWADLTQEGQILFNGITFESPSSFSVYVKRLQNPTRKADDGWKAIKYDGRFLEEYKEIYLKTLAAGSRKDTRFGKNHEESALRSVSTPYTRSASVAVVNASVSAHDASILCPHQMRLDQNPSGRKRPRASVICGGDVAVTDEPFNDTYKQEHSSWLGQHPEVNVLEGLGAEPPIACPPPIVCPPPIACPPSNRRDELLVLRLDSSKSNEQGSLLDELANPNVLPASCLPGIEPTASVAGAPVHDDITASPCMDVKSFGDKKLHEARHRMENSIPSDLTLVVQPLILEPLSHPQPWPVLGNDCRVVAAELLPSHHATNAFTGSTFSGCTVSASSEIMGMEHSAEMHKPASKCSLLKTKRCARASRPQLRRGRDFLSDVHAPSLHYQAEQEVLLPIQPLTLHPPCGESELQHLQFQNALKLMEWDSSLFLRADQTASYFQSGLSVRSVEEGGASVVDGSRLIQTHAGKQAKSARCSDRLAVDEEDVTQQHNCGVRLDSQSFTLHVSTSALVEMDLHAHLSSQPVHGLLGGVWDTALNCMFIEAAVMVREQDAINNGARWHWQVALPGLLSSPCNQHCTAAAAGAAASCDGDYPASSQEMNLQTRIEGGHYSCTTDALLQQAVAACGMEPRDMGRAMCELDRRGLVCVGRYTSKPSTAAAACFERGDIQGKEVLNSLTDVLEPSSYCEKDSMLSLDVNSAISDSCFPPVPCISPEGYTCSKEGSLSLQQPASGSGPHKMCGVSLSDLKIQSCFQKQMRRCYNTASDQPFVAAVIVPYLPIDSAGHSSSFSWFEVSDMETQLRMDDQINASLQESTSPCIYPPMDHAPLHARIISPHRKTPCCMSYKEASKPTGNDIQNTTTANLEQGNLVSVLQARVTALASEYGGRLGAQEFLSEPAWDAKTFHSSDVNTSKVQNENQNISLSPGALNPKPSSPSVQIPLPSRLQHVVASASVLLPPECREPFADMLLAALVTGLQLLEAPVATSSHPSALATEPELSHVLMNPISTQTPVSPVSDVGVDDLQNSTKETLMSHQLINCNESLAEGSDDPSLLNFVCEGSGLRATTTAAPSGGNSLLLLPSLSSPDKGMQHSLPSASPTACFDACFIPLMPALVTDMPLFSPLVEMKDGVQSRDIDAEHDVFMSLL</sequence>
<reference evidence="3 4" key="1">
    <citation type="submission" date="2017-08" db="EMBL/GenBank/DDBJ databases">
        <title>Acidophilic green algal genome provides insights into adaptation to an acidic environment.</title>
        <authorList>
            <person name="Hirooka S."/>
            <person name="Hirose Y."/>
            <person name="Kanesaki Y."/>
            <person name="Higuchi S."/>
            <person name="Fujiwara T."/>
            <person name="Onuma R."/>
            <person name="Era A."/>
            <person name="Ohbayashi R."/>
            <person name="Uzuka A."/>
            <person name="Nozaki H."/>
            <person name="Yoshikawa H."/>
            <person name="Miyagishima S.Y."/>
        </authorList>
    </citation>
    <scope>NUCLEOTIDE SEQUENCE [LARGE SCALE GENOMIC DNA]</scope>
    <source>
        <strain evidence="3 4">NIES-2499</strain>
    </source>
</reference>
<feature type="region of interest" description="Disordered" evidence="1">
    <location>
        <begin position="85"/>
        <end position="105"/>
    </location>
</feature>
<feature type="compositionally biased region" description="Polar residues" evidence="1">
    <location>
        <begin position="146"/>
        <end position="163"/>
    </location>
</feature>
<evidence type="ECO:0000259" key="2">
    <source>
        <dbReference type="Pfam" id="PF18755"/>
    </source>
</evidence>
<evidence type="ECO:0000313" key="4">
    <source>
        <dbReference type="Proteomes" id="UP000232323"/>
    </source>
</evidence>
<evidence type="ECO:0000313" key="3">
    <source>
        <dbReference type="EMBL" id="GAX74535.1"/>
    </source>
</evidence>
<evidence type="ECO:0000256" key="1">
    <source>
        <dbReference type="SAM" id="MobiDB-lite"/>
    </source>
</evidence>
<comment type="caution">
    <text evidence="3">The sequence shown here is derived from an EMBL/GenBank/DDBJ whole genome shotgun (WGS) entry which is preliminary data.</text>
</comment>
<accession>A0A250WUR1</accession>
<dbReference type="STRING" id="1157962.A0A250WUR1"/>
<feature type="region of interest" description="Disordered" evidence="1">
    <location>
        <begin position="145"/>
        <end position="183"/>
    </location>
</feature>
<feature type="compositionally biased region" description="Basic and acidic residues" evidence="1">
    <location>
        <begin position="85"/>
        <end position="96"/>
    </location>
</feature>
<protein>
    <recommendedName>
        <fullName evidence="2">RAMA domain-containing protein</fullName>
    </recommendedName>
</protein>
<organism evidence="3 4">
    <name type="scientific">Chlamydomonas eustigma</name>
    <dbReference type="NCBI Taxonomy" id="1157962"/>
    <lineage>
        <taxon>Eukaryota</taxon>
        <taxon>Viridiplantae</taxon>
        <taxon>Chlorophyta</taxon>
        <taxon>core chlorophytes</taxon>
        <taxon>Chlorophyceae</taxon>
        <taxon>CS clade</taxon>
        <taxon>Chlamydomonadales</taxon>
        <taxon>Chlamydomonadaceae</taxon>
        <taxon>Chlamydomonas</taxon>
    </lineage>
</organism>
<dbReference type="Pfam" id="PF18755">
    <property type="entry name" value="RAMA"/>
    <property type="match status" value="1"/>
</dbReference>
<dbReference type="InterPro" id="IPR040843">
    <property type="entry name" value="RAMA"/>
</dbReference>
<keyword evidence="4" id="KW-1185">Reference proteome</keyword>
<feature type="domain" description="RAMA" evidence="2">
    <location>
        <begin position="254"/>
        <end position="354"/>
    </location>
</feature>
<dbReference type="EMBL" id="BEGY01000008">
    <property type="protein sequence ID" value="GAX74535.1"/>
    <property type="molecule type" value="Genomic_DNA"/>
</dbReference>
<name>A0A250WUR1_9CHLO</name>